<dbReference type="EMBL" id="JBHTKK010000004">
    <property type="protein sequence ID" value="MFD1065452.1"/>
    <property type="molecule type" value="Genomic_DNA"/>
</dbReference>
<evidence type="ECO:0000256" key="4">
    <source>
        <dbReference type="ARBA" id="ARBA00022989"/>
    </source>
</evidence>
<evidence type="ECO:0000256" key="3">
    <source>
        <dbReference type="ARBA" id="ARBA00022692"/>
    </source>
</evidence>
<keyword evidence="2" id="KW-0813">Transport</keyword>
<feature type="transmembrane region" description="Helical" evidence="6">
    <location>
        <begin position="36"/>
        <end position="56"/>
    </location>
</feature>
<evidence type="ECO:0000256" key="2">
    <source>
        <dbReference type="ARBA" id="ARBA00022448"/>
    </source>
</evidence>
<dbReference type="Proteomes" id="UP001597041">
    <property type="component" value="Unassembled WGS sequence"/>
</dbReference>
<comment type="subcellular location">
    <subcellularLocation>
        <location evidence="1">Cell membrane</location>
        <topology evidence="1">Multi-pass membrane protein</topology>
    </subcellularLocation>
</comment>
<reference evidence="9" key="1">
    <citation type="journal article" date="2019" name="Int. J. Syst. Evol. Microbiol.">
        <title>The Global Catalogue of Microorganisms (GCM) 10K type strain sequencing project: providing services to taxonomists for standard genome sequencing and annotation.</title>
        <authorList>
            <consortium name="The Broad Institute Genomics Platform"/>
            <consortium name="The Broad Institute Genome Sequencing Center for Infectious Disease"/>
            <person name="Wu L."/>
            <person name="Ma J."/>
        </authorList>
    </citation>
    <scope>NUCLEOTIDE SEQUENCE [LARGE SCALE GENOMIC DNA]</scope>
    <source>
        <strain evidence="9">CCUG 56608</strain>
    </source>
</reference>
<keyword evidence="4 6" id="KW-1133">Transmembrane helix</keyword>
<evidence type="ECO:0000313" key="9">
    <source>
        <dbReference type="Proteomes" id="UP001597041"/>
    </source>
</evidence>
<keyword evidence="5 6" id="KW-0472">Membrane</keyword>
<comment type="caution">
    <text evidence="8">The sequence shown here is derived from an EMBL/GenBank/DDBJ whole genome shotgun (WGS) entry which is preliminary data.</text>
</comment>
<keyword evidence="3 6" id="KW-0812">Transmembrane</keyword>
<keyword evidence="9" id="KW-1185">Reference proteome</keyword>
<dbReference type="SUPFAM" id="SSF103473">
    <property type="entry name" value="MFS general substrate transporter"/>
    <property type="match status" value="1"/>
</dbReference>
<dbReference type="Gene3D" id="1.20.1250.20">
    <property type="entry name" value="MFS general substrate transporter like domains"/>
    <property type="match status" value="1"/>
</dbReference>
<feature type="domain" description="Major facilitator superfamily (MFS) profile" evidence="7">
    <location>
        <begin position="1"/>
        <end position="99"/>
    </location>
</feature>
<proteinExistence type="predicted"/>
<gene>
    <name evidence="8" type="ORF">ACFQ19_05395</name>
</gene>
<evidence type="ECO:0000313" key="8">
    <source>
        <dbReference type="EMBL" id="MFD1065452.1"/>
    </source>
</evidence>
<evidence type="ECO:0000259" key="7">
    <source>
        <dbReference type="PROSITE" id="PS50850"/>
    </source>
</evidence>
<accession>A0ABW3NCQ6</accession>
<dbReference type="InterPro" id="IPR036259">
    <property type="entry name" value="MFS_trans_sf"/>
</dbReference>
<dbReference type="RefSeq" id="WP_379591099.1">
    <property type="nucleotide sequence ID" value="NZ_JBHTKK010000004.1"/>
</dbReference>
<protein>
    <recommendedName>
        <fullName evidence="7">Major facilitator superfamily (MFS) profile domain-containing protein</fullName>
    </recommendedName>
</protein>
<dbReference type="InterPro" id="IPR020846">
    <property type="entry name" value="MFS_dom"/>
</dbReference>
<evidence type="ECO:0000256" key="1">
    <source>
        <dbReference type="ARBA" id="ARBA00004651"/>
    </source>
</evidence>
<sequence>MVASIGNALAYLASTTASVSEVEPKKSGLASGLYNTNFQIGSAIGLSVMVAIAGAVTNASDAADSVVALNEGFQQGFFWAGIFAFAGAVLALLFVRTRK</sequence>
<dbReference type="PROSITE" id="PS50850">
    <property type="entry name" value="MFS"/>
    <property type="match status" value="1"/>
</dbReference>
<evidence type="ECO:0000256" key="5">
    <source>
        <dbReference type="ARBA" id="ARBA00023136"/>
    </source>
</evidence>
<dbReference type="PANTHER" id="PTHR42718:SF9">
    <property type="entry name" value="MAJOR FACILITATOR SUPERFAMILY MULTIDRUG TRANSPORTER MFSC"/>
    <property type="match status" value="1"/>
</dbReference>
<organism evidence="8 9">
    <name type="scientific">Oceanobacillus locisalsi</name>
    <dbReference type="NCBI Taxonomy" id="546107"/>
    <lineage>
        <taxon>Bacteria</taxon>
        <taxon>Bacillati</taxon>
        <taxon>Bacillota</taxon>
        <taxon>Bacilli</taxon>
        <taxon>Bacillales</taxon>
        <taxon>Bacillaceae</taxon>
        <taxon>Oceanobacillus</taxon>
    </lineage>
</organism>
<evidence type="ECO:0000256" key="6">
    <source>
        <dbReference type="SAM" id="Phobius"/>
    </source>
</evidence>
<feature type="transmembrane region" description="Helical" evidence="6">
    <location>
        <begin position="76"/>
        <end position="95"/>
    </location>
</feature>
<name>A0ABW3NCQ6_9BACI</name>
<dbReference type="PANTHER" id="PTHR42718">
    <property type="entry name" value="MAJOR FACILITATOR SUPERFAMILY MULTIDRUG TRANSPORTER MFSC"/>
    <property type="match status" value="1"/>
</dbReference>